<gene>
    <name evidence="3" type="ORF">AVDCRST_MAG53-226</name>
</gene>
<dbReference type="SUPFAM" id="SSF49879">
    <property type="entry name" value="SMAD/FHA domain"/>
    <property type="match status" value="1"/>
</dbReference>
<dbReference type="CDD" id="cd00060">
    <property type="entry name" value="FHA"/>
    <property type="match status" value="1"/>
</dbReference>
<accession>A0A6J4RKD7</accession>
<dbReference type="InterPro" id="IPR000253">
    <property type="entry name" value="FHA_dom"/>
</dbReference>
<reference evidence="3" key="1">
    <citation type="submission" date="2020-02" db="EMBL/GenBank/DDBJ databases">
        <authorList>
            <person name="Meier V. D."/>
        </authorList>
    </citation>
    <scope>NUCLEOTIDE SEQUENCE</scope>
    <source>
        <strain evidence="3">AVDCRST_MAG53</strain>
    </source>
</reference>
<organism evidence="3">
    <name type="scientific">uncultured Solirubrobacteraceae bacterium</name>
    <dbReference type="NCBI Taxonomy" id="1162706"/>
    <lineage>
        <taxon>Bacteria</taxon>
        <taxon>Bacillati</taxon>
        <taxon>Actinomycetota</taxon>
        <taxon>Thermoleophilia</taxon>
        <taxon>Solirubrobacterales</taxon>
        <taxon>Solirubrobacteraceae</taxon>
        <taxon>environmental samples</taxon>
    </lineage>
</organism>
<dbReference type="Gene3D" id="2.60.200.20">
    <property type="match status" value="1"/>
</dbReference>
<dbReference type="EMBL" id="CADCVR010000011">
    <property type="protein sequence ID" value="CAA9475636.1"/>
    <property type="molecule type" value="Genomic_DNA"/>
</dbReference>
<dbReference type="SMART" id="SM00240">
    <property type="entry name" value="FHA"/>
    <property type="match status" value="1"/>
</dbReference>
<sequence>MFSTVRSTSAGDTTQIAAIPIVGHATRSRALHVPQLLPGEYLAIEDGGEVVVVPLSQEVTHIGRAFSADIRLEAAAVSRRHALVVREGGAVHVLDDRSVNGVWINGERIARATLAPGDRFTIGGITLQFVSIPEAAPTS</sequence>
<proteinExistence type="predicted"/>
<protein>
    <recommendedName>
        <fullName evidence="2">FHA domain-containing protein</fullName>
    </recommendedName>
</protein>
<name>A0A6J4RKD7_9ACTN</name>
<feature type="domain" description="FHA" evidence="2">
    <location>
        <begin position="60"/>
        <end position="109"/>
    </location>
</feature>
<dbReference type="InterPro" id="IPR008984">
    <property type="entry name" value="SMAD_FHA_dom_sf"/>
</dbReference>
<evidence type="ECO:0000259" key="2">
    <source>
        <dbReference type="PROSITE" id="PS50006"/>
    </source>
</evidence>
<dbReference type="PROSITE" id="PS50006">
    <property type="entry name" value="FHA_DOMAIN"/>
    <property type="match status" value="1"/>
</dbReference>
<dbReference type="AlphaFoldDB" id="A0A6J4RKD7"/>
<dbReference type="Pfam" id="PF00498">
    <property type="entry name" value="FHA"/>
    <property type="match status" value="1"/>
</dbReference>
<evidence type="ECO:0000313" key="3">
    <source>
        <dbReference type="EMBL" id="CAA9475636.1"/>
    </source>
</evidence>
<keyword evidence="1" id="KW-0597">Phosphoprotein</keyword>
<evidence type="ECO:0000256" key="1">
    <source>
        <dbReference type="ARBA" id="ARBA00022553"/>
    </source>
</evidence>